<reference evidence="2 3" key="1">
    <citation type="submission" date="2020-08" db="EMBL/GenBank/DDBJ databases">
        <title>A Genomic Blueprint of the Chicken Gut Microbiome.</title>
        <authorList>
            <person name="Gilroy R."/>
            <person name="Ravi A."/>
            <person name="Getino M."/>
            <person name="Pursley I."/>
            <person name="Horton D.L."/>
            <person name="Alikhan N.-F."/>
            <person name="Baker D."/>
            <person name="Gharbi K."/>
            <person name="Hall N."/>
            <person name="Watson M."/>
            <person name="Adriaenssens E.M."/>
            <person name="Foster-Nyarko E."/>
            <person name="Jarju S."/>
            <person name="Secka A."/>
            <person name="Antonio M."/>
            <person name="Oren A."/>
            <person name="Chaudhuri R."/>
            <person name="La Ragione R.M."/>
            <person name="Hildebrand F."/>
            <person name="Pallen M.J."/>
        </authorList>
    </citation>
    <scope>NUCLEOTIDE SEQUENCE [LARGE SCALE GENOMIC DNA]</scope>
    <source>
        <strain evidence="2 3">Sa3CUN1</strain>
    </source>
</reference>
<dbReference type="RefSeq" id="WP_191749894.1">
    <property type="nucleotide sequence ID" value="NZ_JACSQZ010000024.1"/>
</dbReference>
<evidence type="ECO:0000313" key="3">
    <source>
        <dbReference type="Proteomes" id="UP000640335"/>
    </source>
</evidence>
<dbReference type="EMBL" id="JACSQZ010000024">
    <property type="protein sequence ID" value="MBD7915135.1"/>
    <property type="molecule type" value="Genomic_DNA"/>
</dbReference>
<accession>A0ABR8Q3Z1</accession>
<keyword evidence="1" id="KW-0472">Membrane</keyword>
<feature type="transmembrane region" description="Helical" evidence="1">
    <location>
        <begin position="6"/>
        <end position="23"/>
    </location>
</feature>
<evidence type="ECO:0000256" key="1">
    <source>
        <dbReference type="SAM" id="Phobius"/>
    </source>
</evidence>
<gene>
    <name evidence="2" type="ORF">H9660_08225</name>
</gene>
<evidence type="ECO:0008006" key="4">
    <source>
        <dbReference type="Google" id="ProtNLM"/>
    </source>
</evidence>
<protein>
    <recommendedName>
        <fullName evidence="4">Phage protein</fullName>
    </recommendedName>
</protein>
<name>A0ABR8Q3Z1_9CLOT</name>
<proteinExistence type="predicted"/>
<dbReference type="Proteomes" id="UP000640335">
    <property type="component" value="Unassembled WGS sequence"/>
</dbReference>
<organism evidence="2 3">
    <name type="scientific">Clostridium gallinarum</name>
    <dbReference type="NCBI Taxonomy" id="2762246"/>
    <lineage>
        <taxon>Bacteria</taxon>
        <taxon>Bacillati</taxon>
        <taxon>Bacillota</taxon>
        <taxon>Clostridia</taxon>
        <taxon>Eubacteriales</taxon>
        <taxon>Clostridiaceae</taxon>
        <taxon>Clostridium</taxon>
    </lineage>
</organism>
<comment type="caution">
    <text evidence="2">The sequence shown here is derived from an EMBL/GenBank/DDBJ whole genome shotgun (WGS) entry which is preliminary data.</text>
</comment>
<evidence type="ECO:0000313" key="2">
    <source>
        <dbReference type="EMBL" id="MBD7915135.1"/>
    </source>
</evidence>
<keyword evidence="3" id="KW-1185">Reference proteome</keyword>
<sequence length="57" mass="6962">MGIEFFIIALILLIIFNVVYYMPNKLKEYEEKQALYLKELNIRLNRIENKIDEIKKE</sequence>
<keyword evidence="1" id="KW-1133">Transmembrane helix</keyword>
<keyword evidence="1" id="KW-0812">Transmembrane</keyword>